<gene>
    <name evidence="3" type="ORF">RNZ46_08895</name>
</gene>
<dbReference type="Gene3D" id="3.30.300.130">
    <property type="entry name" value="Fe-S cluster assembly (FSCA)"/>
    <property type="match status" value="1"/>
</dbReference>
<dbReference type="InterPro" id="IPR036498">
    <property type="entry name" value="Nfu/NifU_N_sf"/>
</dbReference>
<evidence type="ECO:0000259" key="2">
    <source>
        <dbReference type="SMART" id="SM00932"/>
    </source>
</evidence>
<organism evidence="3 4">
    <name type="scientific">Hwangdonia lutea</name>
    <dbReference type="NCBI Taxonomy" id="3075823"/>
    <lineage>
        <taxon>Bacteria</taxon>
        <taxon>Pseudomonadati</taxon>
        <taxon>Bacteroidota</taxon>
        <taxon>Flavobacteriia</taxon>
        <taxon>Flavobacteriales</taxon>
        <taxon>Flavobacteriaceae</taxon>
        <taxon>Hwangdonia</taxon>
    </lineage>
</organism>
<dbReference type="Gene3D" id="3.30.1370.70">
    <property type="entry name" value="Scaffold protein Nfu/NifU, N-terminal domain"/>
    <property type="match status" value="2"/>
</dbReference>
<dbReference type="InterPro" id="IPR001075">
    <property type="entry name" value="NIF_FeS_clus_asmbl_NifU_C"/>
</dbReference>
<dbReference type="EMBL" id="CP136521">
    <property type="protein sequence ID" value="WOD42114.1"/>
    <property type="molecule type" value="Genomic_DNA"/>
</dbReference>
<evidence type="ECO:0000256" key="1">
    <source>
        <dbReference type="ARBA" id="ARBA00006420"/>
    </source>
</evidence>
<dbReference type="Proteomes" id="UP001302486">
    <property type="component" value="Chromosome"/>
</dbReference>
<dbReference type="GO" id="GO:0016226">
    <property type="term" value="P:iron-sulfur cluster assembly"/>
    <property type="evidence" value="ECO:0007669"/>
    <property type="project" value="InterPro"/>
</dbReference>
<dbReference type="SUPFAM" id="SSF110836">
    <property type="entry name" value="Hypothetical protein SAV1430"/>
    <property type="match status" value="2"/>
</dbReference>
<dbReference type="AlphaFoldDB" id="A0AA97EIJ2"/>
<reference evidence="4" key="1">
    <citation type="submission" date="2024-06" db="EMBL/GenBank/DDBJ databases">
        <title>Hwangdonia haimaensis gen. nov., sp. nov., a member of the family Flavobacteriaceae isolated from the haima cold seep.</title>
        <authorList>
            <person name="Li J."/>
        </authorList>
    </citation>
    <scope>NUCLEOTIDE SEQUENCE [LARGE SCALE GENOMIC DNA]</scope>
    <source>
        <strain evidence="4">SCSIO 19198</strain>
    </source>
</reference>
<accession>A0AA97EIJ2</accession>
<evidence type="ECO:0000313" key="4">
    <source>
        <dbReference type="Proteomes" id="UP001302486"/>
    </source>
</evidence>
<evidence type="ECO:0000313" key="3">
    <source>
        <dbReference type="EMBL" id="WOD42114.1"/>
    </source>
</evidence>
<sequence length="300" mass="33850">MNNFKVSVQETSNNAIVKFELNQFITKHQSFEFNNIDEAKASPLAQQLFYLPFVKKVYITSNFVAVERFNIVEWDDVKDEMAEQIETYLNDGGVVVEESNAPKKIPVTVYAESTPNPSVMKFVANKKIVTTLFEFTSIDDAKLSPLATELFHFPFVKSVFIDENYVSITKYDMAEWQDINIELREFIRSYIENGKDVVLPEAVESLKKSTEQLDSQFENLDDTSKEIVNILEEYVKPAVASDGGNIQFISYDAESKNVSVMLQGACSGCPSSTYTLKSGIENMLKQMLPGKVNMVEAING</sequence>
<dbReference type="SMART" id="SM00932">
    <property type="entry name" value="Nfu_N"/>
    <property type="match status" value="2"/>
</dbReference>
<dbReference type="SUPFAM" id="SSF117916">
    <property type="entry name" value="Fe-S cluster assembly (FSCA) domain-like"/>
    <property type="match status" value="1"/>
</dbReference>
<dbReference type="RefSeq" id="WP_316981860.1">
    <property type="nucleotide sequence ID" value="NZ_CP136521.1"/>
</dbReference>
<dbReference type="InterPro" id="IPR034904">
    <property type="entry name" value="FSCA_dom_sf"/>
</dbReference>
<dbReference type="GO" id="GO:0005506">
    <property type="term" value="F:iron ion binding"/>
    <property type="evidence" value="ECO:0007669"/>
    <property type="project" value="InterPro"/>
</dbReference>
<dbReference type="Pfam" id="PF01106">
    <property type="entry name" value="NifU"/>
    <property type="match status" value="1"/>
</dbReference>
<dbReference type="Pfam" id="PF08712">
    <property type="entry name" value="Nfu_N"/>
    <property type="match status" value="2"/>
</dbReference>
<protein>
    <submittedName>
        <fullName evidence="3">NifU family protein</fullName>
    </submittedName>
</protein>
<keyword evidence="4" id="KW-1185">Reference proteome</keyword>
<feature type="domain" description="Scaffold protein Nfu/NifU N-terminal" evidence="2">
    <location>
        <begin position="109"/>
        <end position="194"/>
    </location>
</feature>
<dbReference type="PANTHER" id="PTHR11178">
    <property type="entry name" value="IRON-SULFUR CLUSTER SCAFFOLD PROTEIN NFU-RELATED"/>
    <property type="match status" value="1"/>
</dbReference>
<proteinExistence type="inferred from homology"/>
<name>A0AA97EIJ2_9FLAO</name>
<dbReference type="GO" id="GO:0051536">
    <property type="term" value="F:iron-sulfur cluster binding"/>
    <property type="evidence" value="ECO:0007669"/>
    <property type="project" value="InterPro"/>
</dbReference>
<feature type="domain" description="Scaffold protein Nfu/NifU N-terminal" evidence="2">
    <location>
        <begin position="6"/>
        <end position="92"/>
    </location>
</feature>
<dbReference type="InterPro" id="IPR014824">
    <property type="entry name" value="Nfu/NifU_N"/>
</dbReference>
<dbReference type="KEGG" id="hws:RNZ46_08895"/>
<dbReference type="PANTHER" id="PTHR11178:SF1">
    <property type="entry name" value="NFU1 IRON-SULFUR CLUSTER SCAFFOLD HOMOLOG, MITOCHONDRIAL"/>
    <property type="match status" value="1"/>
</dbReference>
<comment type="similarity">
    <text evidence="1">Belongs to the NifU family.</text>
</comment>